<protein>
    <submittedName>
        <fullName evidence="1">Uncharacterized protein</fullName>
    </submittedName>
</protein>
<dbReference type="eggNOG" id="arCOG08969">
    <property type="taxonomic scope" value="Archaea"/>
</dbReference>
<reference evidence="1 2" key="1">
    <citation type="journal article" date="2016" name="Stand. Genomic Sci.">
        <title>Complete genome sequence of the Antarctic Halorubrum lacusprofundi type strain ACAM 34.</title>
        <authorList>
            <person name="Anderson I.J."/>
            <person name="DasSarma P."/>
            <person name="Lucas S."/>
            <person name="Copeland A."/>
            <person name="Lapidus A."/>
            <person name="Del Rio T.G."/>
            <person name="Tice H."/>
            <person name="Dalin E."/>
            <person name="Bruce D.C."/>
            <person name="Goodwin L."/>
            <person name="Pitluck S."/>
            <person name="Sims D."/>
            <person name="Brettin T.S."/>
            <person name="Detter J.C."/>
            <person name="Han C.S."/>
            <person name="Larimer F."/>
            <person name="Hauser L."/>
            <person name="Land M."/>
            <person name="Ivanova N."/>
            <person name="Richardson P."/>
            <person name="Cavicchioli R."/>
            <person name="DasSarma S."/>
            <person name="Woese C.R."/>
            <person name="Kyrpides N.C."/>
        </authorList>
    </citation>
    <scope>NUCLEOTIDE SEQUENCE [LARGE SCALE GENOMIC DNA]</scope>
    <source>
        <strain evidence="2">ATCC 49239 / DSM 5036 / JCM 8891 / ACAM 34</strain>
    </source>
</reference>
<name>B9LT58_HALLT</name>
<dbReference type="AlphaFoldDB" id="B9LT58"/>
<evidence type="ECO:0000313" key="2">
    <source>
        <dbReference type="Proteomes" id="UP000000740"/>
    </source>
</evidence>
<keyword evidence="2" id="KW-1185">Reference proteome</keyword>
<dbReference type="EMBL" id="CP001365">
    <property type="protein sequence ID" value="ACM58030.1"/>
    <property type="molecule type" value="Genomic_DNA"/>
</dbReference>
<accession>B9LT58</accession>
<sequence>MVGTVRYAPTTGHHMDAHYDDPRITGEHLRSIDTPTGTVTLVGVVHDHPASAFRVRTVVTDRDPDILALELPPLSLPLFERYAEDTRTPPVFGGEASAAIQASTADHVVGIDGPTLPFLRRLAATLYHEGGSIETVRGVFDGLVSVTKNTLRCRLAGSLAAMTSIRLEVDSPVTYAIDRVDSPGRQAENERHQIARARAVMDAFEPSRATSFGDDVRETHMADRLAEFRDDGDVVAVVGRHHLDSVAEQLDALLGEADR</sequence>
<evidence type="ECO:0000313" key="1">
    <source>
        <dbReference type="EMBL" id="ACM58030.1"/>
    </source>
</evidence>
<dbReference type="RefSeq" id="WP_015911142.1">
    <property type="nucleotide sequence ID" value="NC_012029.1"/>
</dbReference>
<proteinExistence type="predicted"/>
<dbReference type="Proteomes" id="UP000000740">
    <property type="component" value="Chromosome 1"/>
</dbReference>
<gene>
    <name evidence="1" type="ordered locus">Hlac_2455</name>
</gene>
<organism evidence="1 2">
    <name type="scientific">Halorubrum lacusprofundi (strain ATCC 49239 / DSM 5036 / JCM 8891 / ACAM 34)</name>
    <dbReference type="NCBI Taxonomy" id="416348"/>
    <lineage>
        <taxon>Archaea</taxon>
        <taxon>Methanobacteriati</taxon>
        <taxon>Methanobacteriota</taxon>
        <taxon>Stenosarchaea group</taxon>
        <taxon>Halobacteria</taxon>
        <taxon>Halobacteriales</taxon>
        <taxon>Haloferacaceae</taxon>
        <taxon>Halorubrum</taxon>
    </lineage>
</organism>
<dbReference type="GeneID" id="7400574"/>
<dbReference type="HOGENOM" id="CLU_1113897_0_0_2"/>
<dbReference type="KEGG" id="hla:Hlac_2455"/>